<accession>A0A316G2A1</accession>
<name>A0A316G2A1_9RHOB</name>
<reference evidence="2 3" key="1">
    <citation type="submission" date="2018-05" db="EMBL/GenBank/DDBJ databases">
        <title>Genomic Encyclopedia of Type Strains, Phase IV (KMG-IV): sequencing the most valuable type-strain genomes for metagenomic binning, comparative biology and taxonomic classification.</title>
        <authorList>
            <person name="Goeker M."/>
        </authorList>
    </citation>
    <scope>NUCLEOTIDE SEQUENCE [LARGE SCALE GENOMIC DNA]</scope>
    <source>
        <strain evidence="2 3">DSM 103371</strain>
    </source>
</reference>
<dbReference type="Proteomes" id="UP000245390">
    <property type="component" value="Unassembled WGS sequence"/>
</dbReference>
<organism evidence="2 3">
    <name type="scientific">Silicimonas algicola</name>
    <dbReference type="NCBI Taxonomy" id="1826607"/>
    <lineage>
        <taxon>Bacteria</taxon>
        <taxon>Pseudomonadati</taxon>
        <taxon>Pseudomonadota</taxon>
        <taxon>Alphaproteobacteria</taxon>
        <taxon>Rhodobacterales</taxon>
        <taxon>Paracoccaceae</taxon>
    </lineage>
</organism>
<sequence length="72" mass="7940">MSAGYKEGDTVEWTWSGSTARGKVVKVYTSRQTLTIKGSEITRNASADCPAYRIEQSDGDEVLKSHTEVRTV</sequence>
<protein>
    <recommendedName>
        <fullName evidence="1">Hypervirulence associated protein TUDOR domain-containing protein</fullName>
    </recommendedName>
</protein>
<dbReference type="OrthoDB" id="283968at2"/>
<keyword evidence="3" id="KW-1185">Reference proteome</keyword>
<evidence type="ECO:0000313" key="2">
    <source>
        <dbReference type="EMBL" id="PWK54026.1"/>
    </source>
</evidence>
<evidence type="ECO:0000259" key="1">
    <source>
        <dbReference type="Pfam" id="PF11160"/>
    </source>
</evidence>
<dbReference type="RefSeq" id="WP_109760817.1">
    <property type="nucleotide sequence ID" value="NZ_CP034588.1"/>
</dbReference>
<proteinExistence type="predicted"/>
<dbReference type="KEGG" id="salo:EF888_19255"/>
<evidence type="ECO:0000313" key="3">
    <source>
        <dbReference type="Proteomes" id="UP000245390"/>
    </source>
</evidence>
<gene>
    <name evidence="2" type="ORF">C8D95_11214</name>
</gene>
<dbReference type="EMBL" id="QGGV01000012">
    <property type="protein sequence ID" value="PWK54026.1"/>
    <property type="molecule type" value="Genomic_DNA"/>
</dbReference>
<dbReference type="AlphaFoldDB" id="A0A316G2A1"/>
<dbReference type="Pfam" id="PF11160">
    <property type="entry name" value="Hva1_TUDOR"/>
    <property type="match status" value="1"/>
</dbReference>
<feature type="domain" description="Hypervirulence associated protein TUDOR" evidence="1">
    <location>
        <begin position="8"/>
        <end position="68"/>
    </location>
</feature>
<comment type="caution">
    <text evidence="2">The sequence shown here is derived from an EMBL/GenBank/DDBJ whole genome shotgun (WGS) entry which is preliminary data.</text>
</comment>
<dbReference type="InterPro" id="IPR021331">
    <property type="entry name" value="Hva1_TUDOR"/>
</dbReference>